<name>A0A291JMZ2_9STAP</name>
<keyword evidence="2" id="KW-1133">Transmembrane helix</keyword>
<feature type="transmembrane region" description="Helical" evidence="2">
    <location>
        <begin position="50"/>
        <end position="73"/>
    </location>
</feature>
<organism evidence="3 4">
    <name type="scientific">Staphylococcus nepalensis</name>
    <dbReference type="NCBI Taxonomy" id="214473"/>
    <lineage>
        <taxon>Bacteria</taxon>
        <taxon>Bacillati</taxon>
        <taxon>Bacillota</taxon>
        <taxon>Bacilli</taxon>
        <taxon>Bacillales</taxon>
        <taxon>Staphylococcaceae</taxon>
        <taxon>Staphylococcus</taxon>
    </lineage>
</organism>
<dbReference type="RefSeq" id="WP_232514181.1">
    <property type="nucleotide sequence ID" value="NZ_CAJTAW010000001.1"/>
</dbReference>
<feature type="compositionally biased region" description="Basic and acidic residues" evidence="1">
    <location>
        <begin position="1"/>
        <end position="26"/>
    </location>
</feature>
<dbReference type="EMBL" id="UHDS01000001">
    <property type="protein sequence ID" value="SUM55773.1"/>
    <property type="molecule type" value="Genomic_DNA"/>
</dbReference>
<evidence type="ECO:0000256" key="1">
    <source>
        <dbReference type="SAM" id="MobiDB-lite"/>
    </source>
</evidence>
<keyword evidence="2" id="KW-0812">Transmembrane</keyword>
<protein>
    <submittedName>
        <fullName evidence="3">Uncharacterized protein</fullName>
    </submittedName>
</protein>
<evidence type="ECO:0000256" key="2">
    <source>
        <dbReference type="SAM" id="Phobius"/>
    </source>
</evidence>
<evidence type="ECO:0000313" key="3">
    <source>
        <dbReference type="EMBL" id="SUM55773.1"/>
    </source>
</evidence>
<accession>A0A291JMZ2</accession>
<dbReference type="AlphaFoldDB" id="A0A291JMZ2"/>
<dbReference type="KEGG" id="snl:BJD96_10985"/>
<reference evidence="3 4" key="1">
    <citation type="submission" date="2018-06" db="EMBL/GenBank/DDBJ databases">
        <authorList>
            <consortium name="Pathogen Informatics"/>
            <person name="Doyle S."/>
        </authorList>
    </citation>
    <scope>NUCLEOTIDE SEQUENCE [LARGE SCALE GENOMIC DNA]</scope>
    <source>
        <strain evidence="3 4">NCTC13834</strain>
    </source>
</reference>
<proteinExistence type="predicted"/>
<dbReference type="GeneID" id="66777576"/>
<keyword evidence="2" id="KW-0472">Membrane</keyword>
<sequence length="77" mass="8921">MHVANDKHPEVIDPDDKRYKDDDYFKQNKNPSHKNRYQSFNYNRQVGCHLGPFGCLGGCVSLILLFSLISYLVSLLF</sequence>
<gene>
    <name evidence="3" type="ORF">NCTC13834_02146</name>
</gene>
<feature type="region of interest" description="Disordered" evidence="1">
    <location>
        <begin position="1"/>
        <end position="30"/>
    </location>
</feature>
<evidence type="ECO:0000313" key="4">
    <source>
        <dbReference type="Proteomes" id="UP000254412"/>
    </source>
</evidence>
<dbReference type="Proteomes" id="UP000254412">
    <property type="component" value="Unassembled WGS sequence"/>
</dbReference>